<gene>
    <name evidence="2" type="ORF">KI809_16305</name>
</gene>
<evidence type="ECO:0000313" key="2">
    <source>
        <dbReference type="EMBL" id="MBT0665873.1"/>
    </source>
</evidence>
<feature type="domain" description="Polymerase nucleotidyl transferase" evidence="1">
    <location>
        <begin position="9"/>
        <end position="86"/>
    </location>
</feature>
<dbReference type="SUPFAM" id="SSF81301">
    <property type="entry name" value="Nucleotidyltransferase"/>
    <property type="match status" value="1"/>
</dbReference>
<dbReference type="InterPro" id="IPR002934">
    <property type="entry name" value="Polymerase_NTP_transf_dom"/>
</dbReference>
<organism evidence="2 3">
    <name type="scientific">Geoanaerobacter pelophilus</name>
    <dbReference type="NCBI Taxonomy" id="60036"/>
    <lineage>
        <taxon>Bacteria</taxon>
        <taxon>Pseudomonadati</taxon>
        <taxon>Thermodesulfobacteriota</taxon>
        <taxon>Desulfuromonadia</taxon>
        <taxon>Geobacterales</taxon>
        <taxon>Geobacteraceae</taxon>
        <taxon>Geoanaerobacter</taxon>
    </lineage>
</organism>
<protein>
    <submittedName>
        <fullName evidence="2">Nucleotidyltransferase domain-containing protein</fullName>
    </submittedName>
</protein>
<dbReference type="Pfam" id="PF01909">
    <property type="entry name" value="NTP_transf_2"/>
    <property type="match status" value="1"/>
</dbReference>
<dbReference type="EMBL" id="JAHCVJ010000007">
    <property type="protein sequence ID" value="MBT0665873.1"/>
    <property type="molecule type" value="Genomic_DNA"/>
</dbReference>
<accession>A0AAW4L9Y1</accession>
<evidence type="ECO:0000259" key="1">
    <source>
        <dbReference type="Pfam" id="PF01909"/>
    </source>
</evidence>
<dbReference type="Gene3D" id="3.30.460.10">
    <property type="entry name" value="Beta Polymerase, domain 2"/>
    <property type="match status" value="1"/>
</dbReference>
<dbReference type="AlphaFoldDB" id="A0AAW4L9Y1"/>
<dbReference type="CDD" id="cd05403">
    <property type="entry name" value="NT_KNTase_like"/>
    <property type="match status" value="1"/>
</dbReference>
<reference evidence="2 3" key="1">
    <citation type="submission" date="2021-05" db="EMBL/GenBank/DDBJ databases">
        <title>The draft genome of Geobacter pelophilus DSM 12255.</title>
        <authorList>
            <person name="Xu Z."/>
            <person name="Masuda Y."/>
            <person name="Itoh H."/>
            <person name="Senoo K."/>
        </authorList>
    </citation>
    <scope>NUCLEOTIDE SEQUENCE [LARGE SCALE GENOMIC DNA]</scope>
    <source>
        <strain evidence="2 3">DSM 12255</strain>
    </source>
</reference>
<sequence length="96" mass="10879">MIDVAPQHLETIRAILRRNLPDREVWVFGSRATGNAKEFSDLDLAVIGDIPLDLRQLALLENDFDESELPFKVDVVDWATTSESFRQIIRKTAVGL</sequence>
<name>A0AAW4L9Y1_9BACT</name>
<evidence type="ECO:0000313" key="3">
    <source>
        <dbReference type="Proteomes" id="UP000811899"/>
    </source>
</evidence>
<dbReference type="InterPro" id="IPR043519">
    <property type="entry name" value="NT_sf"/>
</dbReference>
<dbReference type="Proteomes" id="UP000811899">
    <property type="component" value="Unassembled WGS sequence"/>
</dbReference>
<dbReference type="RefSeq" id="WP_214172641.1">
    <property type="nucleotide sequence ID" value="NZ_JAHCVJ010000007.1"/>
</dbReference>
<keyword evidence="3" id="KW-1185">Reference proteome</keyword>
<proteinExistence type="predicted"/>
<comment type="caution">
    <text evidence="2">The sequence shown here is derived from an EMBL/GenBank/DDBJ whole genome shotgun (WGS) entry which is preliminary data.</text>
</comment>